<organism evidence="2 3">
    <name type="scientific">Herbaspirillum rhizosphaerae</name>
    <dbReference type="NCBI Taxonomy" id="346179"/>
    <lineage>
        <taxon>Bacteria</taxon>
        <taxon>Pseudomonadati</taxon>
        <taxon>Pseudomonadota</taxon>
        <taxon>Betaproteobacteria</taxon>
        <taxon>Burkholderiales</taxon>
        <taxon>Oxalobacteraceae</taxon>
        <taxon>Herbaspirillum</taxon>
    </lineage>
</organism>
<reference evidence="2 3" key="1">
    <citation type="journal article" date="2024" name="Chem. Sci.">
        <title>Discovery of megapolipeptins by genome mining of a Burkholderiales bacteria collection.</title>
        <authorList>
            <person name="Paulo B.S."/>
            <person name="Recchia M.J.J."/>
            <person name="Lee S."/>
            <person name="Fergusson C.H."/>
            <person name="Romanowski S.B."/>
            <person name="Hernandez A."/>
            <person name="Krull N."/>
            <person name="Liu D.Y."/>
            <person name="Cavanagh H."/>
            <person name="Bos A."/>
            <person name="Gray C.A."/>
            <person name="Murphy B.T."/>
            <person name="Linington R.G."/>
            <person name="Eustaquio A.S."/>
        </authorList>
    </citation>
    <scope>NUCLEOTIDE SEQUENCE [LARGE SCALE GENOMIC DNA]</scope>
    <source>
        <strain evidence="2 3">RL21-008-BIB-B</strain>
    </source>
</reference>
<dbReference type="InterPro" id="IPR000182">
    <property type="entry name" value="GNAT_dom"/>
</dbReference>
<proteinExistence type="predicted"/>
<name>A0ABW8ZAS9_9BURK</name>
<keyword evidence="3" id="KW-1185">Reference proteome</keyword>
<dbReference type="PROSITE" id="PS51186">
    <property type="entry name" value="GNAT"/>
    <property type="match status" value="1"/>
</dbReference>
<evidence type="ECO:0000313" key="2">
    <source>
        <dbReference type="EMBL" id="MFL9880136.1"/>
    </source>
</evidence>
<dbReference type="Gene3D" id="3.40.630.30">
    <property type="match status" value="1"/>
</dbReference>
<feature type="domain" description="N-acetyltransferase" evidence="1">
    <location>
        <begin position="28"/>
        <end position="190"/>
    </location>
</feature>
<dbReference type="SUPFAM" id="SSF55729">
    <property type="entry name" value="Acyl-CoA N-acyltransferases (Nat)"/>
    <property type="match status" value="1"/>
</dbReference>
<sequence>MSKLTTQLRTRLEGLKRTIIEASDKPLILVKELSPRSRRHLLRHFLALEEKDRLLRFGTKLSDDLVTRYVEKIDFTRDTIFGVYDRKLRLLGVGHLAFAPRETSPVSGATIKARVAEFGVSVSAAARGMGVGTKLFERGAIHCRNADVDTLYMHCLSSNKVMMHIARKAGMEIHRDYGEADAYLKLKPANSVTVFQEAMEEQVAMIDYIVKANMRALFKWVGKVTGIGKPKS</sequence>
<dbReference type="RefSeq" id="WP_408169207.1">
    <property type="nucleotide sequence ID" value="NZ_JAQQFR010000011.1"/>
</dbReference>
<dbReference type="EMBL" id="JAQQFR010000011">
    <property type="protein sequence ID" value="MFL9880136.1"/>
    <property type="molecule type" value="Genomic_DNA"/>
</dbReference>
<dbReference type="InterPro" id="IPR016181">
    <property type="entry name" value="Acyl_CoA_acyltransferase"/>
</dbReference>
<comment type="caution">
    <text evidence="2">The sequence shown here is derived from an EMBL/GenBank/DDBJ whole genome shotgun (WGS) entry which is preliminary data.</text>
</comment>
<dbReference type="Pfam" id="PF00583">
    <property type="entry name" value="Acetyltransf_1"/>
    <property type="match status" value="1"/>
</dbReference>
<evidence type="ECO:0000259" key="1">
    <source>
        <dbReference type="PROSITE" id="PS51186"/>
    </source>
</evidence>
<accession>A0ABW8ZAS9</accession>
<protein>
    <submittedName>
        <fullName evidence="2">GNAT family N-acetyltransferase</fullName>
    </submittedName>
</protein>
<gene>
    <name evidence="2" type="ORF">PQR63_17175</name>
</gene>
<dbReference type="Proteomes" id="UP001629214">
    <property type="component" value="Unassembled WGS sequence"/>
</dbReference>
<evidence type="ECO:0000313" key="3">
    <source>
        <dbReference type="Proteomes" id="UP001629214"/>
    </source>
</evidence>